<dbReference type="InterPro" id="IPR011122">
    <property type="entry name" value="WavE"/>
</dbReference>
<comment type="caution">
    <text evidence="1">The sequence shown here is derived from an EMBL/GenBank/DDBJ whole genome shotgun (WGS) entry which is preliminary data.</text>
</comment>
<dbReference type="AlphaFoldDB" id="A0A0G1XJM1"/>
<evidence type="ECO:0000313" key="1">
    <source>
        <dbReference type="EMBL" id="KKW31433.1"/>
    </source>
</evidence>
<evidence type="ECO:0008006" key="3">
    <source>
        <dbReference type="Google" id="ProtNLM"/>
    </source>
</evidence>
<accession>A0A0G1XJM1</accession>
<proteinExistence type="predicted"/>
<dbReference type="EMBL" id="LCRF01000014">
    <property type="protein sequence ID" value="KKW31433.1"/>
    <property type="molecule type" value="Genomic_DNA"/>
</dbReference>
<gene>
    <name evidence="1" type="ORF">UY74_C0014G0013</name>
</gene>
<dbReference type="Proteomes" id="UP000034445">
    <property type="component" value="Unassembled WGS sequence"/>
</dbReference>
<reference evidence="1 2" key="1">
    <citation type="journal article" date="2015" name="Nature">
        <title>rRNA introns, odd ribosomes, and small enigmatic genomes across a large radiation of phyla.</title>
        <authorList>
            <person name="Brown C.T."/>
            <person name="Hug L.A."/>
            <person name="Thomas B.C."/>
            <person name="Sharon I."/>
            <person name="Castelle C.J."/>
            <person name="Singh A."/>
            <person name="Wilkins M.J."/>
            <person name="Williams K.H."/>
            <person name="Banfield J.F."/>
        </authorList>
    </citation>
    <scope>NUCLEOTIDE SEQUENCE [LARGE SCALE GENOMIC DNA]</scope>
</reference>
<organism evidence="1 2">
    <name type="scientific">Candidatus Kaiserbacteria bacterium GW2011_GWC2_52_8b</name>
    <dbReference type="NCBI Taxonomy" id="1618676"/>
    <lineage>
        <taxon>Bacteria</taxon>
        <taxon>Candidatus Kaiseribacteriota</taxon>
    </lineage>
</organism>
<evidence type="ECO:0000313" key="2">
    <source>
        <dbReference type="Proteomes" id="UP000034445"/>
    </source>
</evidence>
<name>A0A0G1XJM1_9BACT</name>
<protein>
    <recommendedName>
        <fullName evidence="3">WavE lipopolysaccharide synthesis</fullName>
    </recommendedName>
</protein>
<dbReference type="Pfam" id="PF07507">
    <property type="entry name" value="WavE"/>
    <property type="match status" value="1"/>
</dbReference>
<sequence length="341" mass="39863">MQFRIKRLLPATLKDGVKKYGYMIADSLLSIVERMTGQFYTFQSRPIRADRIWVDEREARRDYSEYAIVMQGPIKKKNDFTLETLKLYKKYFNNALIILSTWEGENTETIIAARSLGVEVILNKEPANPGYFNVNRQLTTAMAGLKRAATMNKKYALKTRTDQRMYHNKSLTFLSNLLKDFPLPTVGIKQRGRLIALGAYDYDTKPKLYHVYDNLIFGYTEDVMLYFGADFISDTPPVIDSLKERYPDSPFTAEVYFFTEFLKKTGHILKNTPEDHLRSLAAHAILIDPRSLGWYWYKYFRFMQDQNMSQTYENKSHLGFVEWLNLFNSYQKDGDAPCCQK</sequence>